<dbReference type="Proteomes" id="UP000243975">
    <property type="component" value="Unassembled WGS sequence"/>
</dbReference>
<feature type="transmembrane region" description="Helical" evidence="1">
    <location>
        <begin position="57"/>
        <end position="75"/>
    </location>
</feature>
<protein>
    <submittedName>
        <fullName evidence="2">Uncharacterized protein</fullName>
    </submittedName>
</protein>
<proteinExistence type="predicted"/>
<dbReference type="Gramene" id="KVH95880">
    <property type="protein sequence ID" value="KVH95880"/>
    <property type="gene ID" value="Ccrd_002019"/>
</dbReference>
<gene>
    <name evidence="2" type="ORF">Ccrd_002019</name>
</gene>
<organism evidence="2 3">
    <name type="scientific">Cynara cardunculus var. scolymus</name>
    <name type="common">Globe artichoke</name>
    <name type="synonym">Cynara scolymus</name>
    <dbReference type="NCBI Taxonomy" id="59895"/>
    <lineage>
        <taxon>Eukaryota</taxon>
        <taxon>Viridiplantae</taxon>
        <taxon>Streptophyta</taxon>
        <taxon>Embryophyta</taxon>
        <taxon>Tracheophyta</taxon>
        <taxon>Spermatophyta</taxon>
        <taxon>Magnoliopsida</taxon>
        <taxon>eudicotyledons</taxon>
        <taxon>Gunneridae</taxon>
        <taxon>Pentapetalae</taxon>
        <taxon>asterids</taxon>
        <taxon>campanulids</taxon>
        <taxon>Asterales</taxon>
        <taxon>Asteraceae</taxon>
        <taxon>Carduoideae</taxon>
        <taxon>Cardueae</taxon>
        <taxon>Carduinae</taxon>
        <taxon>Cynara</taxon>
    </lineage>
</organism>
<keyword evidence="1" id="KW-0472">Membrane</keyword>
<accession>A0A103XS49</accession>
<evidence type="ECO:0000313" key="2">
    <source>
        <dbReference type="EMBL" id="KVH95880.1"/>
    </source>
</evidence>
<dbReference type="EMBL" id="LEKV01004374">
    <property type="protein sequence ID" value="KVH95880.1"/>
    <property type="molecule type" value="Genomic_DNA"/>
</dbReference>
<dbReference type="AlphaFoldDB" id="A0A103XS49"/>
<evidence type="ECO:0000313" key="3">
    <source>
        <dbReference type="Proteomes" id="UP000243975"/>
    </source>
</evidence>
<keyword evidence="1" id="KW-0812">Transmembrane</keyword>
<name>A0A103XS49_CYNCS</name>
<keyword evidence="3" id="KW-1185">Reference proteome</keyword>
<reference evidence="2 3" key="1">
    <citation type="journal article" date="2016" name="Sci. Rep.">
        <title>The genome sequence of the outbreeding globe artichoke constructed de novo incorporating a phase-aware low-pass sequencing strategy of F1 progeny.</title>
        <authorList>
            <person name="Scaglione D."/>
            <person name="Reyes-Chin-Wo S."/>
            <person name="Acquadro A."/>
            <person name="Froenicke L."/>
            <person name="Portis E."/>
            <person name="Beitel C."/>
            <person name="Tirone M."/>
            <person name="Mauro R."/>
            <person name="Lo Monaco A."/>
            <person name="Mauromicale G."/>
            <person name="Faccioli P."/>
            <person name="Cattivelli L."/>
            <person name="Rieseberg L."/>
            <person name="Michelmore R."/>
            <person name="Lanteri S."/>
        </authorList>
    </citation>
    <scope>NUCLEOTIDE SEQUENCE [LARGE SCALE GENOMIC DNA]</scope>
    <source>
        <strain evidence="2">2C</strain>
    </source>
</reference>
<keyword evidence="1" id="KW-1133">Transmembrane helix</keyword>
<comment type="caution">
    <text evidence="2">The sequence shown here is derived from an EMBL/GenBank/DDBJ whole genome shotgun (WGS) entry which is preliminary data.</text>
</comment>
<feature type="transmembrane region" description="Helical" evidence="1">
    <location>
        <begin position="12"/>
        <end position="33"/>
    </location>
</feature>
<sequence length="201" mass="22824">MEEGVRSQHSTIIRHLLYPISFNVFTTSMFIAFRKDLPHGPISIVAFDDDDVPSIPGFMYSIQFNVFTTSMFIAFRKDLRYGPISSVCWPNPARTNFPLLLAVRDHFNVFTTSMFIAFRKDLPHGPISIVAIDDDDLSSVPGFMYSIQVSRLSLRKDFLGIDSDGRMYWGCPETSPLHGVVVHLIILKIIHNRNLLAHGIH</sequence>
<evidence type="ECO:0000256" key="1">
    <source>
        <dbReference type="SAM" id="Phobius"/>
    </source>
</evidence>